<feature type="domain" description="HAMP" evidence="12">
    <location>
        <begin position="870"/>
        <end position="922"/>
    </location>
</feature>
<dbReference type="InterPro" id="IPR003018">
    <property type="entry name" value="GAF"/>
</dbReference>
<dbReference type="Pfam" id="PF00072">
    <property type="entry name" value="Response_reg"/>
    <property type="match status" value="3"/>
</dbReference>
<feature type="modified residue" description="4-aspartylphosphate" evidence="8">
    <location>
        <position position="2077"/>
    </location>
</feature>
<feature type="domain" description="HAMP" evidence="12">
    <location>
        <begin position="318"/>
        <end position="370"/>
    </location>
</feature>
<keyword evidence="7" id="KW-0902">Two-component regulatory system</keyword>
<feature type="domain" description="Response regulatory" evidence="11">
    <location>
        <begin position="2028"/>
        <end position="2144"/>
    </location>
</feature>
<dbReference type="PROSITE" id="PS50109">
    <property type="entry name" value="HIS_KIN"/>
    <property type="match status" value="1"/>
</dbReference>
<dbReference type="InterPro" id="IPR036097">
    <property type="entry name" value="HisK_dim/P_sf"/>
</dbReference>
<proteinExistence type="predicted"/>
<dbReference type="EC" id="2.7.13.3" evidence="3"/>
<dbReference type="PROSITE" id="PS50885">
    <property type="entry name" value="HAMP"/>
    <property type="match status" value="14"/>
</dbReference>
<dbReference type="Gene3D" id="1.10.287.130">
    <property type="match status" value="1"/>
</dbReference>
<dbReference type="Pfam" id="PF02518">
    <property type="entry name" value="HATPase_c"/>
    <property type="match status" value="1"/>
</dbReference>
<evidence type="ECO:0000256" key="3">
    <source>
        <dbReference type="ARBA" id="ARBA00012438"/>
    </source>
</evidence>
<dbReference type="InterPro" id="IPR003661">
    <property type="entry name" value="HisK_dim/P_dom"/>
</dbReference>
<dbReference type="PROSITE" id="PS50110">
    <property type="entry name" value="RESPONSE_REGULATORY"/>
    <property type="match status" value="3"/>
</dbReference>
<dbReference type="SMART" id="SM00065">
    <property type="entry name" value="GAF"/>
    <property type="match status" value="1"/>
</dbReference>
<feature type="domain" description="HAMP" evidence="12">
    <location>
        <begin position="226"/>
        <end position="278"/>
    </location>
</feature>
<dbReference type="Gene3D" id="3.30.565.10">
    <property type="entry name" value="Histidine kinase-like ATPase, C-terminal domain"/>
    <property type="match status" value="1"/>
</dbReference>
<gene>
    <name evidence="13" type="ORF">GCM10011487_55590</name>
</gene>
<dbReference type="SUPFAM" id="SSF47384">
    <property type="entry name" value="Homodimeric domain of signal transducing histidine kinase"/>
    <property type="match status" value="1"/>
</dbReference>
<evidence type="ECO:0000256" key="4">
    <source>
        <dbReference type="ARBA" id="ARBA00022553"/>
    </source>
</evidence>
<protein>
    <recommendedName>
        <fullName evidence="3">histidine kinase</fullName>
        <ecNumber evidence="3">2.7.13.3</ecNumber>
    </recommendedName>
</protein>
<dbReference type="CDD" id="cd00156">
    <property type="entry name" value="REC"/>
    <property type="match status" value="1"/>
</dbReference>
<dbReference type="GO" id="GO:0016020">
    <property type="term" value="C:membrane"/>
    <property type="evidence" value="ECO:0007669"/>
    <property type="project" value="UniProtKB-SubCell"/>
</dbReference>
<feature type="domain" description="Response regulatory" evidence="11">
    <location>
        <begin position="2174"/>
        <end position="2291"/>
    </location>
</feature>
<feature type="modified residue" description="4-aspartylphosphate" evidence="8">
    <location>
        <position position="2224"/>
    </location>
</feature>
<keyword evidence="9" id="KW-0175">Coiled coil</keyword>
<evidence type="ECO:0000256" key="5">
    <source>
        <dbReference type="ARBA" id="ARBA00022679"/>
    </source>
</evidence>
<dbReference type="SMART" id="SM00304">
    <property type="entry name" value="HAMP"/>
    <property type="match status" value="14"/>
</dbReference>
<dbReference type="InterPro" id="IPR001789">
    <property type="entry name" value="Sig_transdc_resp-reg_receiver"/>
</dbReference>
<dbReference type="PRINTS" id="PR00344">
    <property type="entry name" value="BCTRLSENSOR"/>
</dbReference>
<comment type="catalytic activity">
    <reaction evidence="1">
        <text>ATP + protein L-histidine = ADP + protein N-phospho-L-histidine.</text>
        <dbReference type="EC" id="2.7.13.3"/>
    </reaction>
</comment>
<dbReference type="PANTHER" id="PTHR45339:SF1">
    <property type="entry name" value="HYBRID SIGNAL TRANSDUCTION HISTIDINE KINASE J"/>
    <property type="match status" value="1"/>
</dbReference>
<feature type="domain" description="HAMP" evidence="12">
    <location>
        <begin position="502"/>
        <end position="554"/>
    </location>
</feature>
<dbReference type="CDD" id="cd06225">
    <property type="entry name" value="HAMP"/>
    <property type="match status" value="13"/>
</dbReference>
<feature type="domain" description="HAMP" evidence="12">
    <location>
        <begin position="686"/>
        <end position="738"/>
    </location>
</feature>
<reference evidence="14" key="1">
    <citation type="submission" date="2020-01" db="EMBL/GenBank/DDBJ databases">
        <title>'Steroidobacter agaridevorans' sp. nov., agar-degrading bacteria isolated from rhizosphere soils.</title>
        <authorList>
            <person name="Ikenaga M."/>
            <person name="Kataoka M."/>
            <person name="Murouchi A."/>
            <person name="Katsuragi S."/>
            <person name="Sakai M."/>
        </authorList>
    </citation>
    <scope>NUCLEOTIDE SEQUENCE [LARGE SCALE GENOMIC DNA]</scope>
    <source>
        <strain evidence="14">YU21-B</strain>
    </source>
</reference>
<feature type="domain" description="HAMP" evidence="12">
    <location>
        <begin position="1330"/>
        <end position="1382"/>
    </location>
</feature>
<dbReference type="InterPro" id="IPR004358">
    <property type="entry name" value="Sig_transdc_His_kin-like_C"/>
</dbReference>
<keyword evidence="14" id="KW-1185">Reference proteome</keyword>
<keyword evidence="6 13" id="KW-0418">Kinase</keyword>
<dbReference type="Pfam" id="PF00672">
    <property type="entry name" value="HAMP"/>
    <property type="match status" value="13"/>
</dbReference>
<sequence>MQTPARVRRRIAKAPVKKIPAGKALAKPVRKNGASKAPMPFDLKNLLLTLQAVRDGNFSVRIAGDHEGIEGKIAETLNDIIAANQRLSEEMSRAGQLVGKEGQTRHRVGIDRRSGAWGDMEGSINTLIDDLLWPITEVTRTITAVAKGDLSQTVRLEVDGRPLKGEFLRSATIVNTMIEQMGLFTSEVTRVAREVGTEGKLGGQASVPGAAGTWKDLTDNVNSMAGNLTGQVRNIAEVATAIASGDLSRKITANVRGEIQQLKEAINTMVDQLRSFASEVTRVAREVGSEGKLGGQAVVPGVAGTWKDLTDSVNSMAGNLTGQVRNIAEVATAIARGDLSRKITVDVKGEILQLKETINTMVDQLNGFAAEVTRVAREVGTEGKLGGQAEVKDVSGVWKDLTDNVNSMASNLTGQVRNISEVTIAVANGDLSRKITVDVRGEILQLKEAINTMVDQLRSFASEVTRVAREVGSEGELGGQAIVPGVAGTWKDLTDSVNAMAKNLTGQVRNIAEVTTAVARGDLSRKITVDVKGEILELKETINTMVDQLNGFSAEVTRVAREVGTEGKLGGQAIVPGISGVWKDLTDNVNSMAGNLTGQVRNISEVTIAVANGDLSRKITVDVRGEILQLKEAINTMVDQLRSFASEVTRVAREVGSEGKLGGQALVPGVAGTWKDLTDSVNAMATNLTGQVRNIAEVTTAVARGDLSRKITVDVKGEILQLKETINTMVDQLNGFAAEVTRVAREVGTEGKLGGQAEVKDVSGVWKDLTDNVNSMASNLTGQVRNIADVATAIASGDLSRKITVDVRGEILQLKETINTMVDQLRSFASEVTRVAREVGSEGKLGGQAYVPGAGGTWKDLTDNVNSMASNLTGQVRNIAEVSTAIARGDLSRKITVDVKGEILQLKETINTMVDQLNGFSAEVTRVAREVGTEGKLGGQAEVKGISGVWKDLTDNVNSMAGNLTGQVRNIAEVATAIANGDLSRKITADVKGEILQLKETINTMVDQLNGFAAEVTRVAREVGTEGKLGGQAEVKDVSGVWKDLTDNVNSMASNLTGQVRNIAEVATAIARGDLSRKITVDVRGEILQLKETINTMVDQLNGFAAEVTRVAREVGTEGKLGGQAIVPGVAGTWKDLTDNVNSMASNLTGQVRNIAEVSTAIARGDLSRKITVDVKGEILQLKETINTMVDQLNSFAAEVTRVAREVGTEGKLGGQATVPGVAGTWKDLTDNVNTMANNLTNQVRGIVKVVTAVANGDLRQRLTVESKGEVAALAETINSMTTTLATFADQVTSVAREVGVEGRLGGQANVPGAAGTWKDLTANVNLLAANLTTQVRAIAEVATAVTSGDLTRSIQVDARGEVSELKDNINAMIGNLRETTERNTEQDWLKTNLAKFSRMMQGQRDLVTMGEMLLAELAPLVGAQQAILYITEQEEQQKVLKEFATYADANPGERRVFALREGLVGQAAADGRRILLENVPLDSIHVRSGLLAARARNVIALPILYEGQAKAVIELASLHEYTASQLAFLEQLAGSIGVVLNTIEATMRTEGLLKQSQELAGELQTQQKELQQTNEELANKAMLLAEQNAEVERKNEEIELARRALEEKATELALTSRYKSEFLANMSHELRTPLNSILILGQQLAENADSNLSPRQIEFAKTIHGAGTDLLNLISDILDLSKIESGTVTVESEDLLFSHLRETIERNFRHEAEARTLLFSADFDPALGRQISTDPKRLLQVLKNLLSNAFKFTAQGSVILRVRPAASGWSSDHPVLNQVATVVAFSVTDTGIGIAPEKQRIIFEAFQQADAGTSRKYGGTGLGLAISRELAHLLGGELRLVSAPGQGSTFTLYLPLTFVGSAYRQARTQPGASTTQNAQFPPLPLPLRAEELIDDRNDLQSGDRVLLIIEDDPHYGKVLLNLARDNGFKTVVAKTGADGLAMARKYSPTAISLDVFLPDMLGWTVLNQLKQSPATRHIPVQILTVEEERQYSLERGAYAFMNKPATTDELAGALQRIRNFAAANVRELLVVEDDPAEQLSIAELIGFDDVTITAVGSGQEALQAMRTKPFDCVVLDLRLPDVSGFELLAEIQNDARLRDTPIVVFTGRDLSSAEEQELRTKAKSIVLKGVRSPERLLDETALFLHRVVTNLPPAKQKMIEALHEGDEPLHGRKVLVVDDDVRNIFALNSVLERRGMQVINASNGMDAIKLVESTDDLSLVLMDVMMPEMDGYETMRRIRENARFRLLPIIALTAKAMKGDREKCLEAGASDYVAKPVDTAQLLSLVRMWLQP</sequence>
<dbReference type="EMBL" id="BLJN01000006">
    <property type="protein sequence ID" value="GFE83559.1"/>
    <property type="molecule type" value="Genomic_DNA"/>
</dbReference>
<dbReference type="Gene3D" id="3.30.450.40">
    <property type="match status" value="1"/>
</dbReference>
<dbReference type="Gene3D" id="3.40.50.2300">
    <property type="match status" value="3"/>
</dbReference>
<evidence type="ECO:0000256" key="1">
    <source>
        <dbReference type="ARBA" id="ARBA00000085"/>
    </source>
</evidence>
<dbReference type="Proteomes" id="UP000445000">
    <property type="component" value="Unassembled WGS sequence"/>
</dbReference>
<comment type="caution">
    <text evidence="13">The sequence shown here is derived from an EMBL/GenBank/DDBJ whole genome shotgun (WGS) entry which is preliminary data.</text>
</comment>
<dbReference type="SMART" id="SM00448">
    <property type="entry name" value="REC"/>
    <property type="match status" value="3"/>
</dbReference>
<dbReference type="InterPro" id="IPR003660">
    <property type="entry name" value="HAMP_dom"/>
</dbReference>
<evidence type="ECO:0000313" key="13">
    <source>
        <dbReference type="EMBL" id="GFE83559.1"/>
    </source>
</evidence>
<dbReference type="FunFam" id="1.20.120.1530:FF:000002">
    <property type="entry name" value="Two-component osmosensing histidine kinase"/>
    <property type="match status" value="11"/>
</dbReference>
<feature type="domain" description="HAMP" evidence="12">
    <location>
        <begin position="1054"/>
        <end position="1106"/>
    </location>
</feature>
<evidence type="ECO:0000259" key="12">
    <source>
        <dbReference type="PROSITE" id="PS50885"/>
    </source>
</evidence>
<evidence type="ECO:0000259" key="10">
    <source>
        <dbReference type="PROSITE" id="PS50109"/>
    </source>
</evidence>
<evidence type="ECO:0000256" key="2">
    <source>
        <dbReference type="ARBA" id="ARBA00004370"/>
    </source>
</evidence>
<evidence type="ECO:0000313" key="14">
    <source>
        <dbReference type="Proteomes" id="UP000445000"/>
    </source>
</evidence>
<dbReference type="InterPro" id="IPR036890">
    <property type="entry name" value="HATPase_C_sf"/>
</dbReference>
<evidence type="ECO:0000256" key="7">
    <source>
        <dbReference type="ARBA" id="ARBA00023012"/>
    </source>
</evidence>
<accession>A0A829YK41</accession>
<dbReference type="InterPro" id="IPR003594">
    <property type="entry name" value="HATPase_dom"/>
</dbReference>
<dbReference type="CDD" id="cd00082">
    <property type="entry name" value="HisKA"/>
    <property type="match status" value="1"/>
</dbReference>
<organism evidence="13 14">
    <name type="scientific">Steroidobacter agaridevorans</name>
    <dbReference type="NCBI Taxonomy" id="2695856"/>
    <lineage>
        <taxon>Bacteria</taxon>
        <taxon>Pseudomonadati</taxon>
        <taxon>Pseudomonadota</taxon>
        <taxon>Gammaproteobacteria</taxon>
        <taxon>Steroidobacterales</taxon>
        <taxon>Steroidobacteraceae</taxon>
        <taxon>Steroidobacter</taxon>
    </lineage>
</organism>
<feature type="modified residue" description="4-aspartylphosphate" evidence="8">
    <location>
        <position position="1955"/>
    </location>
</feature>
<evidence type="ECO:0000256" key="9">
    <source>
        <dbReference type="SAM" id="Coils"/>
    </source>
</evidence>
<dbReference type="PANTHER" id="PTHR45339">
    <property type="entry name" value="HYBRID SIGNAL TRANSDUCTION HISTIDINE KINASE J"/>
    <property type="match status" value="1"/>
</dbReference>
<feature type="domain" description="HAMP" evidence="12">
    <location>
        <begin position="410"/>
        <end position="462"/>
    </location>
</feature>
<dbReference type="SMART" id="SM00388">
    <property type="entry name" value="HisKA"/>
    <property type="match status" value="1"/>
</dbReference>
<dbReference type="Gene3D" id="1.20.120.1530">
    <property type="match status" value="7"/>
</dbReference>
<feature type="domain" description="HAMP" evidence="12">
    <location>
        <begin position="129"/>
        <end position="186"/>
    </location>
</feature>
<dbReference type="SUPFAM" id="SSF52172">
    <property type="entry name" value="CheY-like"/>
    <property type="match status" value="3"/>
</dbReference>
<dbReference type="InterPro" id="IPR029016">
    <property type="entry name" value="GAF-like_dom_sf"/>
</dbReference>
<dbReference type="Pfam" id="PF13185">
    <property type="entry name" value="GAF_2"/>
    <property type="match status" value="1"/>
</dbReference>
<dbReference type="SUPFAM" id="SSF58104">
    <property type="entry name" value="Methyl-accepting chemotaxis protein (MCP) signaling domain"/>
    <property type="match status" value="5"/>
</dbReference>
<feature type="domain" description="Histidine kinase" evidence="10">
    <location>
        <begin position="1626"/>
        <end position="1859"/>
    </location>
</feature>
<keyword evidence="5" id="KW-0808">Transferase</keyword>
<dbReference type="FunFam" id="3.30.565.10:FF:000010">
    <property type="entry name" value="Sensor histidine kinase RcsC"/>
    <property type="match status" value="1"/>
</dbReference>
<feature type="domain" description="HAMP" evidence="12">
    <location>
        <begin position="1146"/>
        <end position="1198"/>
    </location>
</feature>
<dbReference type="InterPro" id="IPR005467">
    <property type="entry name" value="His_kinase_dom"/>
</dbReference>
<feature type="coiled-coil region" evidence="9">
    <location>
        <begin position="1554"/>
        <end position="1616"/>
    </location>
</feature>
<feature type="domain" description="HAMP" evidence="12">
    <location>
        <begin position="594"/>
        <end position="646"/>
    </location>
</feature>
<dbReference type="CDD" id="cd17546">
    <property type="entry name" value="REC_hyHK_CKI1_RcsC-like"/>
    <property type="match status" value="1"/>
</dbReference>
<dbReference type="Gene3D" id="6.10.340.10">
    <property type="match status" value="1"/>
</dbReference>
<feature type="domain" description="HAMP" evidence="12">
    <location>
        <begin position="1238"/>
        <end position="1290"/>
    </location>
</feature>
<dbReference type="Pfam" id="PF00512">
    <property type="entry name" value="HisKA"/>
    <property type="match status" value="1"/>
</dbReference>
<feature type="domain" description="Response regulatory" evidence="11">
    <location>
        <begin position="1906"/>
        <end position="2019"/>
    </location>
</feature>
<evidence type="ECO:0000256" key="6">
    <source>
        <dbReference type="ARBA" id="ARBA00022777"/>
    </source>
</evidence>
<dbReference type="GO" id="GO:0000155">
    <property type="term" value="F:phosphorelay sensor kinase activity"/>
    <property type="evidence" value="ECO:0007669"/>
    <property type="project" value="InterPro"/>
</dbReference>
<dbReference type="SUPFAM" id="SSF55781">
    <property type="entry name" value="GAF domain-like"/>
    <property type="match status" value="1"/>
</dbReference>
<evidence type="ECO:0000256" key="8">
    <source>
        <dbReference type="PROSITE-ProRule" id="PRU00169"/>
    </source>
</evidence>
<feature type="domain" description="HAMP" evidence="12">
    <location>
        <begin position="778"/>
        <end position="830"/>
    </location>
</feature>
<evidence type="ECO:0000259" key="11">
    <source>
        <dbReference type="PROSITE" id="PS50110"/>
    </source>
</evidence>
<feature type="domain" description="HAMP" evidence="12">
    <location>
        <begin position="962"/>
        <end position="1014"/>
    </location>
</feature>
<dbReference type="SUPFAM" id="SSF55874">
    <property type="entry name" value="ATPase domain of HSP90 chaperone/DNA topoisomerase II/histidine kinase"/>
    <property type="match status" value="1"/>
</dbReference>
<comment type="subcellular location">
    <subcellularLocation>
        <location evidence="2">Membrane</location>
    </subcellularLocation>
</comment>
<keyword evidence="4 8" id="KW-0597">Phosphoprotein</keyword>
<dbReference type="CDD" id="cd16922">
    <property type="entry name" value="HATPase_EvgS-ArcB-TorS-like"/>
    <property type="match status" value="1"/>
</dbReference>
<name>A0A829YK41_9GAMM</name>
<dbReference type="SMART" id="SM00387">
    <property type="entry name" value="HATPase_c"/>
    <property type="match status" value="1"/>
</dbReference>
<dbReference type="InterPro" id="IPR011006">
    <property type="entry name" value="CheY-like_superfamily"/>
</dbReference>